<evidence type="ECO:0000256" key="4">
    <source>
        <dbReference type="HAMAP-Rule" id="MF_03010"/>
    </source>
</evidence>
<evidence type="ECO:0000259" key="5">
    <source>
        <dbReference type="PROSITE" id="PS50250"/>
    </source>
</evidence>
<dbReference type="SUPFAM" id="SSF48371">
    <property type="entry name" value="ARM repeat"/>
    <property type="match status" value="1"/>
</dbReference>
<dbReference type="GO" id="GO:0003723">
    <property type="term" value="F:RNA binding"/>
    <property type="evidence" value="ECO:0007669"/>
    <property type="project" value="UniProtKB-UniRule"/>
</dbReference>
<accession>A0A2V3IU08</accession>
<keyword evidence="3 4" id="KW-0648">Protein biosynthesis</keyword>
<dbReference type="PANTHER" id="PTHR13022">
    <property type="entry name" value="EUKARYOTIC TRANSLATION INITIATION FACTOR 3 SUBUNIT 11"/>
    <property type="match status" value="1"/>
</dbReference>
<dbReference type="PROSITE" id="PS50250">
    <property type="entry name" value="PCI"/>
    <property type="match status" value="1"/>
</dbReference>
<evidence type="ECO:0000313" key="6">
    <source>
        <dbReference type="EMBL" id="PXF44600.1"/>
    </source>
</evidence>
<evidence type="ECO:0000256" key="3">
    <source>
        <dbReference type="ARBA" id="ARBA00022917"/>
    </source>
</evidence>
<dbReference type="InterPro" id="IPR016024">
    <property type="entry name" value="ARM-type_fold"/>
</dbReference>
<proteinExistence type="inferred from homology"/>
<dbReference type="GO" id="GO:0001732">
    <property type="term" value="P:formation of cytoplasmic translation initiation complex"/>
    <property type="evidence" value="ECO:0007669"/>
    <property type="project" value="UniProtKB-UniRule"/>
</dbReference>
<keyword evidence="2 4" id="KW-0396">Initiation factor</keyword>
<dbReference type="InterPro" id="IPR009374">
    <property type="entry name" value="eIF3k"/>
</dbReference>
<dbReference type="GO" id="GO:0005852">
    <property type="term" value="C:eukaryotic translation initiation factor 3 complex"/>
    <property type="evidence" value="ECO:0007669"/>
    <property type="project" value="UniProtKB-UniRule"/>
</dbReference>
<comment type="subcellular location">
    <subcellularLocation>
        <location evidence="4">Cytoplasm</location>
    </subcellularLocation>
</comment>
<dbReference type="HAMAP" id="MF_03010">
    <property type="entry name" value="eIF3k"/>
    <property type="match status" value="1"/>
</dbReference>
<organism evidence="6 7">
    <name type="scientific">Gracilariopsis chorda</name>
    <dbReference type="NCBI Taxonomy" id="448386"/>
    <lineage>
        <taxon>Eukaryota</taxon>
        <taxon>Rhodophyta</taxon>
        <taxon>Florideophyceae</taxon>
        <taxon>Rhodymeniophycidae</taxon>
        <taxon>Gracilariales</taxon>
        <taxon>Gracilariaceae</taxon>
        <taxon>Gracilariopsis</taxon>
    </lineage>
</organism>
<feature type="domain" description="PCI" evidence="5">
    <location>
        <begin position="42"/>
        <end position="203"/>
    </location>
</feature>
<dbReference type="PANTHER" id="PTHR13022:SF0">
    <property type="entry name" value="EUKARYOTIC TRANSLATION INITIATION FACTOR 3 SUBUNIT K"/>
    <property type="match status" value="1"/>
</dbReference>
<comment type="subunit">
    <text evidence="4">Component of the eukaryotic translation initiation factor 3 (eIF-3) complex.</text>
</comment>
<dbReference type="OrthoDB" id="337745at2759"/>
<comment type="caution">
    <text evidence="6">The sequence shown here is derived from an EMBL/GenBank/DDBJ whole genome shotgun (WGS) entry which is preliminary data.</text>
</comment>
<gene>
    <name evidence="6" type="ORF">BWQ96_05677</name>
</gene>
<dbReference type="GO" id="GO:0003743">
    <property type="term" value="F:translation initiation factor activity"/>
    <property type="evidence" value="ECO:0007669"/>
    <property type="project" value="UniProtKB-UniRule"/>
</dbReference>
<dbReference type="InterPro" id="IPR000717">
    <property type="entry name" value="PCI_dom"/>
</dbReference>
<comment type="function">
    <text evidence="4">Component of the eukaryotic translation initiation factor 3 (eIF-3) complex, which is involved in protein synthesis of a specialized repertoire of mRNAs and, together with other initiation factors, stimulates binding of mRNA and methionyl-tRNAi to the 40S ribosome. The eIF-3 complex specifically targets and initiates translation of a subset of mRNAs involved in cell proliferation.</text>
</comment>
<dbReference type="SUPFAM" id="SSF46785">
    <property type="entry name" value="Winged helix' DNA-binding domain"/>
    <property type="match status" value="1"/>
</dbReference>
<dbReference type="InterPro" id="IPR036388">
    <property type="entry name" value="WH-like_DNA-bd_sf"/>
</dbReference>
<dbReference type="STRING" id="448386.A0A2V3IU08"/>
<dbReference type="AlphaFoldDB" id="A0A2V3IU08"/>
<dbReference type="InterPro" id="IPR036390">
    <property type="entry name" value="WH_DNA-bd_sf"/>
</dbReference>
<dbReference type="Gene3D" id="1.10.10.10">
    <property type="entry name" value="Winged helix-like DNA-binding domain superfamily/Winged helix DNA-binding domain"/>
    <property type="match status" value="1"/>
</dbReference>
<evidence type="ECO:0000313" key="7">
    <source>
        <dbReference type="Proteomes" id="UP000247409"/>
    </source>
</evidence>
<keyword evidence="1 4" id="KW-0963">Cytoplasm</keyword>
<dbReference type="InterPro" id="IPR033464">
    <property type="entry name" value="CSN8_PSD8_EIF3K"/>
</dbReference>
<dbReference type="Gene3D" id="1.25.40.250">
    <property type="entry name" value="ARM repeat, domain 1"/>
    <property type="match status" value="1"/>
</dbReference>
<keyword evidence="7" id="KW-1185">Reference proteome</keyword>
<reference evidence="6 7" key="1">
    <citation type="journal article" date="2018" name="Mol. Biol. Evol.">
        <title>Analysis of the draft genome of the red seaweed Gracilariopsis chorda provides insights into genome size evolution in Rhodophyta.</title>
        <authorList>
            <person name="Lee J."/>
            <person name="Yang E.C."/>
            <person name="Graf L."/>
            <person name="Yang J.H."/>
            <person name="Qiu H."/>
            <person name="Zel Zion U."/>
            <person name="Chan C.X."/>
            <person name="Stephens T.G."/>
            <person name="Weber A.P.M."/>
            <person name="Boo G.H."/>
            <person name="Boo S.M."/>
            <person name="Kim K.M."/>
            <person name="Shin Y."/>
            <person name="Jung M."/>
            <person name="Lee S.J."/>
            <person name="Yim H.S."/>
            <person name="Lee J.H."/>
            <person name="Bhattacharya D."/>
            <person name="Yoon H.S."/>
        </authorList>
    </citation>
    <scope>NUCLEOTIDE SEQUENCE [LARGE SCALE GENOMIC DNA]</scope>
    <source>
        <strain evidence="6 7">SKKU-2015</strain>
        <tissue evidence="6">Whole body</tissue>
    </source>
</reference>
<name>A0A2V3IU08_9FLOR</name>
<dbReference type="GO" id="GO:0016282">
    <property type="term" value="C:eukaryotic 43S preinitiation complex"/>
    <property type="evidence" value="ECO:0007669"/>
    <property type="project" value="UniProtKB-UniRule"/>
</dbReference>
<comment type="similarity">
    <text evidence="4">Belongs to the eIF-3 subunit K family.</text>
</comment>
<sequence length="214" mass="24171">MAQNGETLEDEINRLLQTNRYDPAILPRLEEFIEYQASNDFCDSDANLATLKLYQFYPAKYNPPIVAKILIKALMSFPASDFLACLYLIPERRQVDEPIPVITQLADLLDRGEFKQFWDASGACRDLLEGIPGSITAVRDFMTDVVSRTYHTITTSVLGEILDLSAEDVKAHVTSRGWVVQDDVITIPLNEDNQPRPPTMDEQLSFKQVASNML</sequence>
<dbReference type="GO" id="GO:0006446">
    <property type="term" value="P:regulation of translational initiation"/>
    <property type="evidence" value="ECO:0007669"/>
    <property type="project" value="InterPro"/>
</dbReference>
<dbReference type="GO" id="GO:0033290">
    <property type="term" value="C:eukaryotic 48S preinitiation complex"/>
    <property type="evidence" value="ECO:0007669"/>
    <property type="project" value="UniProtKB-UniRule"/>
</dbReference>
<dbReference type="EMBL" id="NBIV01000087">
    <property type="protein sequence ID" value="PXF44600.1"/>
    <property type="molecule type" value="Genomic_DNA"/>
</dbReference>
<dbReference type="Proteomes" id="UP000247409">
    <property type="component" value="Unassembled WGS sequence"/>
</dbReference>
<dbReference type="Pfam" id="PF10075">
    <property type="entry name" value="CSN8_PSD8_EIF3K"/>
    <property type="match status" value="1"/>
</dbReference>
<dbReference type="GO" id="GO:0043022">
    <property type="term" value="F:ribosome binding"/>
    <property type="evidence" value="ECO:0007669"/>
    <property type="project" value="InterPro"/>
</dbReference>
<dbReference type="InterPro" id="IPR016020">
    <property type="entry name" value="Transl_init_fac_sub12_N_euk"/>
</dbReference>
<evidence type="ECO:0000256" key="2">
    <source>
        <dbReference type="ARBA" id="ARBA00022540"/>
    </source>
</evidence>
<protein>
    <recommendedName>
        <fullName evidence="4">Eukaryotic translation initiation factor 3 subunit K</fullName>
        <shortName evidence="4">eIF3k</shortName>
    </recommendedName>
    <alternativeName>
        <fullName evidence="4">eIF-3 p25</fullName>
    </alternativeName>
</protein>
<evidence type="ECO:0000256" key="1">
    <source>
        <dbReference type="ARBA" id="ARBA00022490"/>
    </source>
</evidence>